<sequence>MKQIIKRKNFYLDETKIKGAQKILETKTETETIDRALDLVLFRKEILDSLKKTKGKGKVEKVF</sequence>
<keyword evidence="1" id="KW-0067">ATP-binding</keyword>
<reference evidence="1 2" key="1">
    <citation type="submission" date="2016-07" db="EMBL/GenBank/DDBJ databases">
        <title>Draft genome of Scalindua rubra, obtained from a brine-seawater interface in the Red Sea, sheds light on salt adaptation in anammox bacteria.</title>
        <authorList>
            <person name="Speth D.R."/>
            <person name="Lagkouvardos I."/>
            <person name="Wang Y."/>
            <person name="Qian P.-Y."/>
            <person name="Dutilh B.E."/>
            <person name="Jetten M.S."/>
        </authorList>
    </citation>
    <scope>NUCLEOTIDE SEQUENCE [LARGE SCALE GENOMIC DNA]</scope>
    <source>
        <strain evidence="1">BSI-1</strain>
    </source>
</reference>
<organism evidence="1 2">
    <name type="scientific">Candidatus Scalindua rubra</name>
    <dbReference type="NCBI Taxonomy" id="1872076"/>
    <lineage>
        <taxon>Bacteria</taxon>
        <taxon>Pseudomonadati</taxon>
        <taxon>Planctomycetota</taxon>
        <taxon>Candidatus Brocadiia</taxon>
        <taxon>Candidatus Brocadiales</taxon>
        <taxon>Candidatus Scalinduaceae</taxon>
        <taxon>Candidatus Scalindua</taxon>
    </lineage>
</organism>
<accession>A0A1E3XF80</accession>
<dbReference type="GO" id="GO:0004386">
    <property type="term" value="F:helicase activity"/>
    <property type="evidence" value="ECO:0007669"/>
    <property type="project" value="UniProtKB-KW"/>
</dbReference>
<dbReference type="AlphaFoldDB" id="A0A1E3XF80"/>
<proteinExistence type="predicted"/>
<dbReference type="EMBL" id="MAYW01000010">
    <property type="protein sequence ID" value="ODS34240.1"/>
    <property type="molecule type" value="Genomic_DNA"/>
</dbReference>
<protein>
    <submittedName>
        <fullName evidence="1">ERCC4-like helicase</fullName>
    </submittedName>
</protein>
<dbReference type="Proteomes" id="UP000094056">
    <property type="component" value="Unassembled WGS sequence"/>
</dbReference>
<keyword evidence="1" id="KW-0347">Helicase</keyword>
<keyword evidence="1" id="KW-0378">Hydrolase</keyword>
<comment type="caution">
    <text evidence="1">The sequence shown here is derived from an EMBL/GenBank/DDBJ whole genome shotgun (WGS) entry which is preliminary data.</text>
</comment>
<evidence type="ECO:0000313" key="1">
    <source>
        <dbReference type="EMBL" id="ODS34240.1"/>
    </source>
</evidence>
<evidence type="ECO:0000313" key="2">
    <source>
        <dbReference type="Proteomes" id="UP000094056"/>
    </source>
</evidence>
<gene>
    <name evidence="1" type="ORF">SCARUB_00614</name>
</gene>
<keyword evidence="1" id="KW-0547">Nucleotide-binding</keyword>
<name>A0A1E3XF80_9BACT</name>